<dbReference type="AlphaFoldDB" id="A0A7E4UR14"/>
<evidence type="ECO:0000256" key="1">
    <source>
        <dbReference type="SAM" id="MobiDB-lite"/>
    </source>
</evidence>
<feature type="region of interest" description="Disordered" evidence="1">
    <location>
        <begin position="39"/>
        <end position="62"/>
    </location>
</feature>
<keyword evidence="2" id="KW-1185">Reference proteome</keyword>
<dbReference type="WBParaSite" id="Pan_g11815.t1">
    <property type="protein sequence ID" value="Pan_g11815.t1"/>
    <property type="gene ID" value="Pan_g11815"/>
</dbReference>
<proteinExistence type="predicted"/>
<evidence type="ECO:0000313" key="3">
    <source>
        <dbReference type="WBParaSite" id="Pan_g11815.t1"/>
    </source>
</evidence>
<reference evidence="3" key="2">
    <citation type="submission" date="2020-10" db="UniProtKB">
        <authorList>
            <consortium name="WormBaseParasite"/>
        </authorList>
    </citation>
    <scope>IDENTIFICATION</scope>
</reference>
<sequence length="76" mass="8339">MGASPKFAGRYGLRFGKVKDTNICPLTAQKRDTMEGGWTRLWDASRPPSVGRSMKQLDGDGMSSGQDMFVDVVDLL</sequence>
<dbReference type="Proteomes" id="UP000492821">
    <property type="component" value="Unassembled WGS sequence"/>
</dbReference>
<reference evidence="2" key="1">
    <citation type="journal article" date="2013" name="Genetics">
        <title>The draft genome and transcriptome of Panagrellus redivivus are shaped by the harsh demands of a free-living lifestyle.</title>
        <authorList>
            <person name="Srinivasan J."/>
            <person name="Dillman A.R."/>
            <person name="Macchietto M.G."/>
            <person name="Heikkinen L."/>
            <person name="Lakso M."/>
            <person name="Fracchia K.M."/>
            <person name="Antoshechkin I."/>
            <person name="Mortazavi A."/>
            <person name="Wong G."/>
            <person name="Sternberg P.W."/>
        </authorList>
    </citation>
    <scope>NUCLEOTIDE SEQUENCE [LARGE SCALE GENOMIC DNA]</scope>
    <source>
        <strain evidence="2">MT8872</strain>
    </source>
</reference>
<accession>A0A7E4UR14</accession>
<protein>
    <submittedName>
        <fullName evidence="3">Uncharacterized protein</fullName>
    </submittedName>
</protein>
<name>A0A7E4UR14_PANRE</name>
<organism evidence="2 3">
    <name type="scientific">Panagrellus redivivus</name>
    <name type="common">Microworm</name>
    <dbReference type="NCBI Taxonomy" id="6233"/>
    <lineage>
        <taxon>Eukaryota</taxon>
        <taxon>Metazoa</taxon>
        <taxon>Ecdysozoa</taxon>
        <taxon>Nematoda</taxon>
        <taxon>Chromadorea</taxon>
        <taxon>Rhabditida</taxon>
        <taxon>Tylenchina</taxon>
        <taxon>Panagrolaimomorpha</taxon>
        <taxon>Panagrolaimoidea</taxon>
        <taxon>Panagrolaimidae</taxon>
        <taxon>Panagrellus</taxon>
    </lineage>
</organism>
<evidence type="ECO:0000313" key="2">
    <source>
        <dbReference type="Proteomes" id="UP000492821"/>
    </source>
</evidence>